<evidence type="ECO:0000256" key="1">
    <source>
        <dbReference type="ARBA" id="ARBA00022448"/>
    </source>
</evidence>
<dbReference type="InterPro" id="IPR007930">
    <property type="entry name" value="DUF724"/>
</dbReference>
<evidence type="ECO:0000256" key="3">
    <source>
        <dbReference type="SAM" id="MobiDB-lite"/>
    </source>
</evidence>
<proteinExistence type="predicted"/>
<dbReference type="OrthoDB" id="687110at2759"/>
<feature type="domain" description="Agenet" evidence="4">
    <location>
        <begin position="249"/>
        <end position="305"/>
    </location>
</feature>
<feature type="region of interest" description="Disordered" evidence="3">
    <location>
        <begin position="593"/>
        <end position="619"/>
    </location>
</feature>
<reference evidence="5" key="2">
    <citation type="journal article" date="2023" name="Int. J. Mol. Sci.">
        <title>De Novo Assembly and Annotation of 11 Diverse Shrub Willow (Salix) Genomes Reveals Novel Gene Organization in Sex-Linked Regions.</title>
        <authorList>
            <person name="Hyden B."/>
            <person name="Feng K."/>
            <person name="Yates T.B."/>
            <person name="Jawdy S."/>
            <person name="Cereghino C."/>
            <person name="Smart L.B."/>
            <person name="Muchero W."/>
        </authorList>
    </citation>
    <scope>NUCLEOTIDE SEQUENCE</scope>
    <source>
        <tissue evidence="5">Shoot tip</tissue>
    </source>
</reference>
<dbReference type="CDD" id="cd20406">
    <property type="entry name" value="Tudor_Agenet_AtDUF_rpt2_4"/>
    <property type="match status" value="2"/>
</dbReference>
<keyword evidence="6" id="KW-1185">Reference proteome</keyword>
<comment type="caution">
    <text evidence="5">The sequence shown here is derived from an EMBL/GenBank/DDBJ whole genome shotgun (WGS) entry which is preliminary data.</text>
</comment>
<dbReference type="SMART" id="SM00743">
    <property type="entry name" value="Agenet"/>
    <property type="match status" value="4"/>
</dbReference>
<keyword evidence="1" id="KW-0813">Transport</keyword>
<feature type="region of interest" description="Disordered" evidence="3">
    <location>
        <begin position="341"/>
        <end position="371"/>
    </location>
</feature>
<gene>
    <name evidence="5" type="ORF">OIU79_019707</name>
</gene>
<feature type="region of interest" description="Disordered" evidence="3">
    <location>
        <begin position="649"/>
        <end position="674"/>
    </location>
</feature>
<dbReference type="PANTHER" id="PTHR31917:SF153">
    <property type="entry name" value="DUF724 DOMAIN-CONTAINING PROTEIN 3-RELATED"/>
    <property type="match status" value="1"/>
</dbReference>
<dbReference type="Pfam" id="PF05266">
    <property type="entry name" value="DUF724"/>
    <property type="match status" value="1"/>
</dbReference>
<feature type="domain" description="Agenet" evidence="4">
    <location>
        <begin position="23"/>
        <end position="103"/>
    </location>
</feature>
<reference evidence="5" key="1">
    <citation type="submission" date="2022-11" db="EMBL/GenBank/DDBJ databases">
        <authorList>
            <person name="Hyden B.L."/>
            <person name="Feng K."/>
            <person name="Yates T."/>
            <person name="Jawdy S."/>
            <person name="Smart L.B."/>
            <person name="Muchero W."/>
        </authorList>
    </citation>
    <scope>NUCLEOTIDE SEQUENCE</scope>
    <source>
        <tissue evidence="5">Shoot tip</tissue>
    </source>
</reference>
<feature type="region of interest" description="Disordered" evidence="3">
    <location>
        <begin position="533"/>
        <end position="552"/>
    </location>
</feature>
<dbReference type="CDD" id="cd20405">
    <property type="entry name" value="Tudor_Agenet_AtDUF_rpt1_3"/>
    <property type="match status" value="2"/>
</dbReference>
<feature type="domain" description="Agenet" evidence="4">
    <location>
        <begin position="180"/>
        <end position="248"/>
    </location>
</feature>
<name>A0A9Q0SK69_SALPP</name>
<dbReference type="PANTHER" id="PTHR31917">
    <property type="entry name" value="AGENET DOMAIN-CONTAINING PROTEIN-RELATED"/>
    <property type="match status" value="1"/>
</dbReference>
<accession>A0A9Q0SK69</accession>
<evidence type="ECO:0000256" key="2">
    <source>
        <dbReference type="ARBA" id="ARBA00022604"/>
    </source>
</evidence>
<dbReference type="Pfam" id="PF05641">
    <property type="entry name" value="Agenet"/>
    <property type="match status" value="3"/>
</dbReference>
<feature type="compositionally biased region" description="Polar residues" evidence="3">
    <location>
        <begin position="651"/>
        <end position="664"/>
    </location>
</feature>
<feature type="domain" description="Agenet" evidence="4">
    <location>
        <begin position="108"/>
        <end position="165"/>
    </location>
</feature>
<protein>
    <submittedName>
        <fullName evidence="5">AGENET DOMAIN-CONTAINING PROTEIN-RELATED</fullName>
    </submittedName>
</protein>
<dbReference type="InterPro" id="IPR008395">
    <property type="entry name" value="Agenet-like_dom"/>
</dbReference>
<keyword evidence="2" id="KW-0341">Growth regulation</keyword>
<organism evidence="5 6">
    <name type="scientific">Salix purpurea</name>
    <name type="common">Purple osier willow</name>
    <dbReference type="NCBI Taxonomy" id="77065"/>
    <lineage>
        <taxon>Eukaryota</taxon>
        <taxon>Viridiplantae</taxon>
        <taxon>Streptophyta</taxon>
        <taxon>Embryophyta</taxon>
        <taxon>Tracheophyta</taxon>
        <taxon>Spermatophyta</taxon>
        <taxon>Magnoliopsida</taxon>
        <taxon>eudicotyledons</taxon>
        <taxon>Gunneridae</taxon>
        <taxon>Pentapetalae</taxon>
        <taxon>rosids</taxon>
        <taxon>fabids</taxon>
        <taxon>Malpighiales</taxon>
        <taxon>Salicaceae</taxon>
        <taxon>Saliceae</taxon>
        <taxon>Salix</taxon>
    </lineage>
</organism>
<feature type="compositionally biased region" description="Basic and acidic residues" evidence="3">
    <location>
        <begin position="606"/>
        <end position="619"/>
    </location>
</feature>
<sequence length="852" mass="94771">MVGLDSNPQPQQNPQQQNQTSTMFFNKGEEVEVSSEEEGFRGAWYLATILEFPTVPQSTIKSASKKKRKVIVQYKTLVTEYGTAPLVEQVDPQFIRPLPPQDSQKNGGFFQENEAIDARLRDGWWSGVVKKVLDRGARYIVYFDNPPDVLYFDAKDLRIHLDWVDGNWVRPGMKQQATGSVFSSGTEVEVSLEKDNVRDIWSPAVVIEEIKDKTFLVKCQSSWNSDEAGTRTTIVDSLHIRPTPPHADRNYELLEKVDAHYGIGWRSGVITKLLAGRRYNVFFKQANESRELNQSKIRPHLEWVDGKWNSKKVVRIVSDSRGQFGSSNNNQNPDVAELLKSSSASEDKTREKTVSTSARNLAEQSTHLGEKSVKKPKLTLYNGNGVRSNPSSMLIERDAIEAPLSVSALQSRKIPIEMSNEMLCGFTSSKTGGNATMQKAKQQKVLELDCQKVEIVTRIGRVTKSRFRSPNASAAVKDGNAVEVAVQGISEIDFKTKEIENPLIMGLKATKGIYQDDKETLKLLRDQKKSLNDSAKDKNLEHLGSSQRRKRGRPCKLIINSKALGASQEDLGSGDIADEVVQDLTTNEVEWLTQARMEPKVSQNSSREKSSEVSKTDFMSREGDAAVAAAAAKNVADYDQPLSTWIGGVHASTSLGEPRSSTGRAASGERDAGERQAVAVESCAIDAKGNDTLLENQSVPFAKRSSVWNTIESMEVFRAIPQKVHFHPLTECKEEYREGSAIGIMVTFASLFDKISSLQLDDCRSILESTLESLLDLEKHGFDITVPRGRLNELLSIKDGQGEEDLALTKAKMEVKNLDTPKLQSHADAINERIKNARDHFRKVASAPWKSP</sequence>
<feature type="compositionally biased region" description="Polar residues" evidence="3">
    <location>
        <begin position="354"/>
        <end position="367"/>
    </location>
</feature>
<evidence type="ECO:0000313" key="6">
    <source>
        <dbReference type="Proteomes" id="UP001151532"/>
    </source>
</evidence>
<dbReference type="EMBL" id="JAPFFK010000020">
    <property type="protein sequence ID" value="KAJ6680043.1"/>
    <property type="molecule type" value="Genomic_DNA"/>
</dbReference>
<dbReference type="InterPro" id="IPR014002">
    <property type="entry name" value="Agenet_dom_plant"/>
</dbReference>
<dbReference type="AlphaFoldDB" id="A0A9Q0SK69"/>
<evidence type="ECO:0000313" key="5">
    <source>
        <dbReference type="EMBL" id="KAJ6680043.1"/>
    </source>
</evidence>
<evidence type="ECO:0000259" key="4">
    <source>
        <dbReference type="SMART" id="SM00743"/>
    </source>
</evidence>
<dbReference type="Proteomes" id="UP001151532">
    <property type="component" value="Chromosome 14"/>
</dbReference>